<dbReference type="SMART" id="SM00560">
    <property type="entry name" value="LamGL"/>
    <property type="match status" value="1"/>
</dbReference>
<dbReference type="InterPro" id="IPR036691">
    <property type="entry name" value="Endo/exonu/phosph_ase_sf"/>
</dbReference>
<dbReference type="SUPFAM" id="SSF49899">
    <property type="entry name" value="Concanavalin A-like lectins/glucanases"/>
    <property type="match status" value="1"/>
</dbReference>
<dbReference type="Gene3D" id="3.60.10.10">
    <property type="entry name" value="Endonuclease/exonuclease/phosphatase"/>
    <property type="match status" value="1"/>
</dbReference>
<comment type="caution">
    <text evidence="5">The sequence shown here is derived from an EMBL/GenBank/DDBJ whole genome shotgun (WGS) entry which is preliminary data.</text>
</comment>
<reference evidence="5 6" key="1">
    <citation type="submission" date="2013-04" db="EMBL/GenBank/DDBJ databases">
        <title>The Genome Sequence of Parabacteroides goldsteinii DSM 19448.</title>
        <authorList>
            <consortium name="The Broad Institute Genomics Platform"/>
            <person name="Earl A."/>
            <person name="Ward D."/>
            <person name="Feldgarden M."/>
            <person name="Gevers D."/>
            <person name="Martens E."/>
            <person name="Sakamoto M."/>
            <person name="Benno Y."/>
            <person name="Song Y."/>
            <person name="Liu C."/>
            <person name="Lee J."/>
            <person name="Bolanos M."/>
            <person name="Vaisanen M.L."/>
            <person name="Finegold S.M."/>
            <person name="Walker B."/>
            <person name="Young S."/>
            <person name="Zeng Q."/>
            <person name="Gargeya S."/>
            <person name="Fitzgerald M."/>
            <person name="Haas B."/>
            <person name="Abouelleil A."/>
            <person name="Allen A.W."/>
            <person name="Alvarado L."/>
            <person name="Arachchi H.M."/>
            <person name="Berlin A.M."/>
            <person name="Chapman S.B."/>
            <person name="Gainer-Dewar J."/>
            <person name="Goldberg J."/>
            <person name="Griggs A."/>
            <person name="Gujja S."/>
            <person name="Hansen M."/>
            <person name="Howarth C."/>
            <person name="Imamovic A."/>
            <person name="Ireland A."/>
            <person name="Larimer J."/>
            <person name="McCowan C."/>
            <person name="Murphy C."/>
            <person name="Pearson M."/>
            <person name="Poon T.W."/>
            <person name="Priest M."/>
            <person name="Roberts A."/>
            <person name="Saif S."/>
            <person name="Shea T."/>
            <person name="Sisk P."/>
            <person name="Sykes S."/>
            <person name="Wortman J."/>
            <person name="Nusbaum C."/>
            <person name="Birren B."/>
        </authorList>
    </citation>
    <scope>NUCLEOTIDE SEQUENCE [LARGE SCALE GENOMIC DNA]</scope>
    <source>
        <strain evidence="5 6">DSM 19448</strain>
    </source>
</reference>
<dbReference type="InterPro" id="IPR006558">
    <property type="entry name" value="LamG-like"/>
</dbReference>
<dbReference type="Pfam" id="PF03372">
    <property type="entry name" value="Exo_endo_phos"/>
    <property type="match status" value="1"/>
</dbReference>
<dbReference type="PANTHER" id="PTHR41349:SF1">
    <property type="entry name" value="PROTEIN CBG08683"/>
    <property type="match status" value="1"/>
</dbReference>
<feature type="chain" id="PRO_5002490480" description="LamG-like jellyroll fold domain-containing protein" evidence="3">
    <location>
        <begin position="22"/>
        <end position="681"/>
    </location>
</feature>
<dbReference type="Pfam" id="PF14873">
    <property type="entry name" value="BNR_assoc_N"/>
    <property type="match status" value="1"/>
</dbReference>
<dbReference type="Pfam" id="PF13385">
    <property type="entry name" value="Laminin_G_3"/>
    <property type="match status" value="1"/>
</dbReference>
<dbReference type="AlphaFoldDB" id="A0A0F5JS63"/>
<dbReference type="Gene3D" id="2.60.40.1290">
    <property type="match status" value="2"/>
</dbReference>
<dbReference type="PATRIC" id="fig|927665.4.peg.503"/>
<evidence type="ECO:0000313" key="5">
    <source>
        <dbReference type="EMBL" id="KKB60222.1"/>
    </source>
</evidence>
<gene>
    <name evidence="5" type="ORF">HMPREF1535_00499</name>
</gene>
<dbReference type="InterPro" id="IPR013320">
    <property type="entry name" value="ConA-like_dom_sf"/>
</dbReference>
<keyword evidence="1 3" id="KW-0732">Signal</keyword>
<accession>A0A0F5JS63</accession>
<dbReference type="PANTHER" id="PTHR41349">
    <property type="match status" value="1"/>
</dbReference>
<dbReference type="EMBL" id="AQHV01000001">
    <property type="protein sequence ID" value="KKB60222.1"/>
    <property type="molecule type" value="Genomic_DNA"/>
</dbReference>
<dbReference type="GO" id="GO:0005975">
    <property type="term" value="P:carbohydrate metabolic process"/>
    <property type="evidence" value="ECO:0007669"/>
    <property type="project" value="UniProtKB-ARBA"/>
</dbReference>
<dbReference type="STRING" id="927665.HMPREF1535_00499"/>
<dbReference type="GO" id="GO:0004553">
    <property type="term" value="F:hydrolase activity, hydrolyzing O-glycosyl compounds"/>
    <property type="evidence" value="ECO:0007669"/>
    <property type="project" value="UniProtKB-ARBA"/>
</dbReference>
<evidence type="ECO:0000256" key="1">
    <source>
        <dbReference type="ARBA" id="ARBA00022729"/>
    </source>
</evidence>
<evidence type="ECO:0000259" key="4">
    <source>
        <dbReference type="SMART" id="SM00560"/>
    </source>
</evidence>
<sequence>MKYIFTLLFISLFTNLSFIHASNDNLALHLDGQDNNVRTGIGILKDSWTLETWIKGDDNSWKDLEVIFGGGEYSLLNIADYLPLVIENGRLHNTWADLWSEDVLDDQWHHVALSCDGVVTKLYLDGEVVDSKTTAISVLPGAIGVNEGEPTTFGGLMDEIRIWNSAVSTETLKEWMGKPLEPTHPQFGTLVAYYNFDDGIEDVSTNWVGKGDLGYHLRNGRNKYNGTVPLAYTVVNDNPKFIKPDKQQELFNAVVIDSEWDVDQGSLDDQVLKLRIAVTGSQAPLRLTELSLDLSETTALSDINSLHVYYTGKTARSGVKTELFGKGEKPQKKMTFKDEQGVVTLTPGINYLLVTADIAEKAIAGNKIKISVPSFKLEKTGYTPEVSDGIIEKRITESSKNNPNIVKVLQWNIWHGGVHVGNDGLSRVIDLVKASNADIVTMQEGYGGQQRIKDSLGYYMQTPSLKDNLVLFSRYPITEVIPTKKSFNSNPVKLTLPGNRQLLVNACWLRYAYNPEYSCNYPNIGHNTSVWVAEDALRGLADMQHIMEKDTKPYLTDDDTPIIIGGDFNSCSHLDWTQAAAPIHFGYGPVPFPISQYMLDEGFKDSFREINPDEVARPEGTFAVIYGQLQVSRIDFLYYKGKNIKAVSSKIVKTAPEIDDVWASDHAAVLTVFEIISPSEK</sequence>
<dbReference type="RefSeq" id="WP_046145200.1">
    <property type="nucleotide sequence ID" value="NZ_KQ033912.1"/>
</dbReference>
<proteinExistence type="predicted"/>
<dbReference type="SUPFAM" id="SSF56219">
    <property type="entry name" value="DNase I-like"/>
    <property type="match status" value="1"/>
</dbReference>
<dbReference type="HOGENOM" id="CLU_405279_0_0_10"/>
<evidence type="ECO:0000256" key="3">
    <source>
        <dbReference type="SAM" id="SignalP"/>
    </source>
</evidence>
<evidence type="ECO:0000256" key="2">
    <source>
        <dbReference type="ARBA" id="ARBA00023157"/>
    </source>
</evidence>
<dbReference type="Gene3D" id="2.60.120.200">
    <property type="match status" value="1"/>
</dbReference>
<dbReference type="InterPro" id="IPR029456">
    <property type="entry name" value="Sialidase_N"/>
</dbReference>
<protein>
    <recommendedName>
        <fullName evidence="4">LamG-like jellyroll fold domain-containing protein</fullName>
    </recommendedName>
</protein>
<evidence type="ECO:0000313" key="6">
    <source>
        <dbReference type="Proteomes" id="UP000033047"/>
    </source>
</evidence>
<name>A0A0F5JS63_9BACT</name>
<organism evidence="5 6">
    <name type="scientific">Parabacteroides goldsteinii DSM 19448 = WAL 12034</name>
    <dbReference type="NCBI Taxonomy" id="927665"/>
    <lineage>
        <taxon>Bacteria</taxon>
        <taxon>Pseudomonadati</taxon>
        <taxon>Bacteroidota</taxon>
        <taxon>Bacteroidia</taxon>
        <taxon>Bacteroidales</taxon>
        <taxon>Tannerellaceae</taxon>
        <taxon>Parabacteroides</taxon>
    </lineage>
</organism>
<keyword evidence="2" id="KW-1015">Disulfide bond</keyword>
<dbReference type="InterPro" id="IPR005135">
    <property type="entry name" value="Endo/exonuclease/phosphatase"/>
</dbReference>
<feature type="signal peptide" evidence="3">
    <location>
        <begin position="1"/>
        <end position="21"/>
    </location>
</feature>
<dbReference type="Proteomes" id="UP000033047">
    <property type="component" value="Unassembled WGS sequence"/>
</dbReference>
<feature type="domain" description="LamG-like jellyroll fold" evidence="4">
    <location>
        <begin position="46"/>
        <end position="170"/>
    </location>
</feature>